<evidence type="ECO:0000313" key="2">
    <source>
        <dbReference type="Proteomes" id="UP001196565"/>
    </source>
</evidence>
<reference evidence="1 2" key="1">
    <citation type="submission" date="2021-07" db="EMBL/GenBank/DDBJ databases">
        <authorList>
            <person name="So Y."/>
        </authorList>
    </citation>
    <scope>NUCLEOTIDE SEQUENCE [LARGE SCALE GENOMIC DNA]</scope>
    <source>
        <strain evidence="1 2">HJA6</strain>
    </source>
</reference>
<gene>
    <name evidence="1" type="ORF">KPL78_18610</name>
</gene>
<comment type="caution">
    <text evidence="1">The sequence shown here is derived from an EMBL/GenBank/DDBJ whole genome shotgun (WGS) entry which is preliminary data.</text>
</comment>
<name>A0ABS7ACI3_9PROT</name>
<organism evidence="1 2">
    <name type="scientific">Roseomonas alba</name>
    <dbReference type="NCBI Taxonomy" id="2846776"/>
    <lineage>
        <taxon>Bacteria</taxon>
        <taxon>Pseudomonadati</taxon>
        <taxon>Pseudomonadota</taxon>
        <taxon>Alphaproteobacteria</taxon>
        <taxon>Acetobacterales</taxon>
        <taxon>Roseomonadaceae</taxon>
        <taxon>Roseomonas</taxon>
    </lineage>
</organism>
<dbReference type="RefSeq" id="WP_219764468.1">
    <property type="nucleotide sequence ID" value="NZ_JAHYBZ010000006.1"/>
</dbReference>
<sequence length="118" mass="12473">MSRAGAGRFKRPLHHEALSHGGSICYRSALMLTDATAASRIARRMFGAIGALDMHIEADSDAAVALAPLRMVMSAEGQDEDGVSGEWVLATDARCLRTVPGEEPVAAEGDQDQADTHP</sequence>
<keyword evidence="2" id="KW-1185">Reference proteome</keyword>
<accession>A0ABS7ACI3</accession>
<proteinExistence type="predicted"/>
<evidence type="ECO:0000313" key="1">
    <source>
        <dbReference type="EMBL" id="MBW6399878.1"/>
    </source>
</evidence>
<dbReference type="EMBL" id="JAHYBZ010000006">
    <property type="protein sequence ID" value="MBW6399878.1"/>
    <property type="molecule type" value="Genomic_DNA"/>
</dbReference>
<protein>
    <submittedName>
        <fullName evidence="1">Uncharacterized protein</fullName>
    </submittedName>
</protein>
<dbReference type="Proteomes" id="UP001196565">
    <property type="component" value="Unassembled WGS sequence"/>
</dbReference>